<dbReference type="InterPro" id="IPR036322">
    <property type="entry name" value="WD40_repeat_dom_sf"/>
</dbReference>
<dbReference type="Proteomes" id="UP000815325">
    <property type="component" value="Unassembled WGS sequence"/>
</dbReference>
<dbReference type="InterPro" id="IPR001680">
    <property type="entry name" value="WD40_rpt"/>
</dbReference>
<name>A0ABQ7GAS9_DUNSA</name>
<dbReference type="InterPro" id="IPR019775">
    <property type="entry name" value="WD40_repeat_CS"/>
</dbReference>
<evidence type="ECO:0000256" key="1">
    <source>
        <dbReference type="ARBA" id="ARBA00022574"/>
    </source>
</evidence>
<reference evidence="5" key="1">
    <citation type="submission" date="2017-08" db="EMBL/GenBank/DDBJ databases">
        <authorList>
            <person name="Polle J.E."/>
            <person name="Barry K."/>
            <person name="Cushman J."/>
            <person name="Schmutz J."/>
            <person name="Tran D."/>
            <person name="Hathwaick L.T."/>
            <person name="Yim W.C."/>
            <person name="Jenkins J."/>
            <person name="Mckie-Krisberg Z.M."/>
            <person name="Prochnik S."/>
            <person name="Lindquist E."/>
            <person name="Dockter R.B."/>
            <person name="Adam C."/>
            <person name="Molina H."/>
            <person name="Bunkerborg J."/>
            <person name="Jin E."/>
            <person name="Buchheim M."/>
            <person name="Magnuson J."/>
        </authorList>
    </citation>
    <scope>NUCLEOTIDE SEQUENCE</scope>
    <source>
        <strain evidence="5">CCAP 19/18</strain>
    </source>
</reference>
<dbReference type="Gene3D" id="2.130.10.10">
    <property type="entry name" value="YVTN repeat-like/Quinoprotein amine dehydrogenase"/>
    <property type="match status" value="2"/>
</dbReference>
<evidence type="ECO:0000256" key="3">
    <source>
        <dbReference type="PROSITE-ProRule" id="PRU00221"/>
    </source>
</evidence>
<dbReference type="EMBL" id="MU069927">
    <property type="protein sequence ID" value="KAF5831710.1"/>
    <property type="molecule type" value="Genomic_DNA"/>
</dbReference>
<evidence type="ECO:0000256" key="4">
    <source>
        <dbReference type="SAM" id="Coils"/>
    </source>
</evidence>
<evidence type="ECO:0000256" key="2">
    <source>
        <dbReference type="ARBA" id="ARBA00022737"/>
    </source>
</evidence>
<dbReference type="PANTHER" id="PTHR18763:SF0">
    <property type="entry name" value="WD REPEAT-CONTAINING PROTEIN 18"/>
    <property type="match status" value="1"/>
</dbReference>
<feature type="repeat" description="WD" evidence="3">
    <location>
        <begin position="271"/>
        <end position="312"/>
    </location>
</feature>
<feature type="coiled-coil region" evidence="4">
    <location>
        <begin position="432"/>
        <end position="459"/>
    </location>
</feature>
<keyword evidence="6" id="KW-1185">Reference proteome</keyword>
<protein>
    <submittedName>
        <fullName evidence="5">WD40-repeat-containing domain protein</fullName>
    </submittedName>
</protein>
<keyword evidence="2" id="KW-0677">Repeat</keyword>
<evidence type="ECO:0000313" key="6">
    <source>
        <dbReference type="Proteomes" id="UP000815325"/>
    </source>
</evidence>
<dbReference type="SMART" id="SM00320">
    <property type="entry name" value="WD40"/>
    <property type="match status" value="5"/>
</dbReference>
<accession>A0ABQ7GAS9</accession>
<sequence length="477" mass="50245">MPISHACTIGAKKRMHLHIMDLQTGVHLSSFKSNASPRNGLCCLGKDYLVGAQTSKDALQFWAWHKDQVLQRSFAMERITSLAGTPDGMLLAGGGASGAVYVWEVASGRMLRSWAAHYKAVSAVSFSASGSLLVTASEDTLVSVWVMHELLDAGLDTSAPSFTRPEALYSWSEHTLPVTGLWVGQNGAEGASLVASSSLDRSCKLHRLSDGALLANVQLQVPLQCVALDSGEHALFAGGSDGSIFEVDLLSGGEVSAAGGGHLTLHPIARMAGHERPVNSLAFSSDGEELVSGSDDGTARTWDLRSRQPVQILQTPGRLPVTSVLVIPCPERLAHGSLGASGASGGRQAAKRLAPLAPLVKYPGMAGTLKPWEGPAVVVDGSLAYVGPAGAQLQHEEQEEDEEAWETVQGLTVGGEAGEQQHGADPSGQMGVDALQAQVAQLQAELQAARSSAAKWQELHSQLYRFSVEQLDAQEGR</sequence>
<dbReference type="Pfam" id="PF00400">
    <property type="entry name" value="WD40"/>
    <property type="match status" value="3"/>
</dbReference>
<feature type="repeat" description="WD" evidence="3">
    <location>
        <begin position="114"/>
        <end position="145"/>
    </location>
</feature>
<proteinExistence type="predicted"/>
<dbReference type="SUPFAM" id="SSF50978">
    <property type="entry name" value="WD40 repeat-like"/>
    <property type="match status" value="1"/>
</dbReference>
<feature type="repeat" description="WD" evidence="3">
    <location>
        <begin position="79"/>
        <end position="113"/>
    </location>
</feature>
<dbReference type="PROSITE" id="PS00678">
    <property type="entry name" value="WD_REPEATS_1"/>
    <property type="match status" value="1"/>
</dbReference>
<organism evidence="5 6">
    <name type="scientific">Dunaliella salina</name>
    <name type="common">Green alga</name>
    <name type="synonym">Protococcus salinus</name>
    <dbReference type="NCBI Taxonomy" id="3046"/>
    <lineage>
        <taxon>Eukaryota</taxon>
        <taxon>Viridiplantae</taxon>
        <taxon>Chlorophyta</taxon>
        <taxon>core chlorophytes</taxon>
        <taxon>Chlorophyceae</taxon>
        <taxon>CS clade</taxon>
        <taxon>Chlamydomonadales</taxon>
        <taxon>Dunaliellaceae</taxon>
        <taxon>Dunaliella</taxon>
    </lineage>
</organism>
<gene>
    <name evidence="5" type="ORF">DUNSADRAFT_12705</name>
</gene>
<dbReference type="InterPro" id="IPR015943">
    <property type="entry name" value="WD40/YVTN_repeat-like_dom_sf"/>
</dbReference>
<dbReference type="PROSITE" id="PS50294">
    <property type="entry name" value="WD_REPEATS_REGION"/>
    <property type="match status" value="2"/>
</dbReference>
<dbReference type="PROSITE" id="PS50082">
    <property type="entry name" value="WD_REPEATS_2"/>
    <property type="match status" value="3"/>
</dbReference>
<dbReference type="PANTHER" id="PTHR18763">
    <property type="entry name" value="WD-REPEAT PROTEIN 18"/>
    <property type="match status" value="1"/>
</dbReference>
<keyword evidence="4" id="KW-0175">Coiled coil</keyword>
<keyword evidence="1 3" id="KW-0853">WD repeat</keyword>
<comment type="caution">
    <text evidence="5">The sequence shown here is derived from an EMBL/GenBank/DDBJ whole genome shotgun (WGS) entry which is preliminary data.</text>
</comment>
<dbReference type="InterPro" id="IPR045227">
    <property type="entry name" value="WDR18/Ipi3/RID3"/>
</dbReference>
<evidence type="ECO:0000313" key="5">
    <source>
        <dbReference type="EMBL" id="KAF5831710.1"/>
    </source>
</evidence>